<dbReference type="STRING" id="1754191.A0A1Y1V439"/>
<evidence type="ECO:0000313" key="10">
    <source>
        <dbReference type="EMBL" id="ORX46869.1"/>
    </source>
</evidence>
<feature type="binding site" evidence="6">
    <location>
        <position position="926"/>
    </location>
    <ligand>
        <name>Zn(2+)</name>
        <dbReference type="ChEBI" id="CHEBI:29105"/>
        <label>1</label>
    </ligand>
</feature>
<dbReference type="GO" id="GO:0046872">
    <property type="term" value="F:metal ion binding"/>
    <property type="evidence" value="ECO:0007669"/>
    <property type="project" value="UniProtKB-KW"/>
</dbReference>
<evidence type="ECO:0000256" key="8">
    <source>
        <dbReference type="SAM" id="MobiDB-lite"/>
    </source>
</evidence>
<reference evidence="10 11" key="2">
    <citation type="submission" date="2016-08" db="EMBL/GenBank/DDBJ databases">
        <title>Pervasive Adenine N6-methylation of Active Genes in Fungi.</title>
        <authorList>
            <consortium name="DOE Joint Genome Institute"/>
            <person name="Mondo S.J."/>
            <person name="Dannebaum R.O."/>
            <person name="Kuo R.C."/>
            <person name="Labutti K."/>
            <person name="Haridas S."/>
            <person name="Kuo A."/>
            <person name="Salamov A."/>
            <person name="Ahrendt S.R."/>
            <person name="Lipzen A."/>
            <person name="Sullivan W."/>
            <person name="Andreopoulos W.B."/>
            <person name="Clum A."/>
            <person name="Lindquist E."/>
            <person name="Daum C."/>
            <person name="Ramamoorthy G.K."/>
            <person name="Gryganskyi A."/>
            <person name="Culley D."/>
            <person name="Magnuson J.K."/>
            <person name="James T.Y."/>
            <person name="O'Malley M.A."/>
            <person name="Stajich J.E."/>
            <person name="Spatafora J.W."/>
            <person name="Visel A."/>
            <person name="Grigoriev I.V."/>
        </authorList>
    </citation>
    <scope>NUCLEOTIDE SEQUENCE [LARGE SCALE GENOMIC DNA]</scope>
    <source>
        <strain evidence="11">finn</strain>
    </source>
</reference>
<dbReference type="Gene3D" id="1.10.1300.10">
    <property type="entry name" value="3'5'-cyclic nucleotide phosphodiesterase, catalytic domain"/>
    <property type="match status" value="1"/>
</dbReference>
<dbReference type="PROSITE" id="PS51845">
    <property type="entry name" value="PDEASE_I_2"/>
    <property type="match status" value="1"/>
</dbReference>
<dbReference type="AlphaFoldDB" id="A0A1Y1V439"/>
<evidence type="ECO:0000256" key="7">
    <source>
        <dbReference type="RuleBase" id="RU363067"/>
    </source>
</evidence>
<dbReference type="GO" id="GO:0004114">
    <property type="term" value="F:3',5'-cyclic-nucleotide phosphodiesterase activity"/>
    <property type="evidence" value="ECO:0007669"/>
    <property type="project" value="InterPro"/>
</dbReference>
<feature type="active site" description="Proton donor" evidence="4">
    <location>
        <position position="885"/>
    </location>
</feature>
<dbReference type="OrthoDB" id="546632at2759"/>
<dbReference type="Gene3D" id="3.30.450.40">
    <property type="match status" value="1"/>
</dbReference>
<evidence type="ECO:0000256" key="6">
    <source>
        <dbReference type="PIRSR" id="PIRSR623088-3"/>
    </source>
</evidence>
<dbReference type="InterPro" id="IPR003607">
    <property type="entry name" value="HD/PDEase_dom"/>
</dbReference>
<dbReference type="CDD" id="cd00077">
    <property type="entry name" value="HDc"/>
    <property type="match status" value="1"/>
</dbReference>
<dbReference type="InterPro" id="IPR002073">
    <property type="entry name" value="PDEase_catalytic_dom"/>
</dbReference>
<dbReference type="InterPro" id="IPR023088">
    <property type="entry name" value="PDEase"/>
</dbReference>
<feature type="binding site" evidence="6">
    <location>
        <position position="889"/>
    </location>
    <ligand>
        <name>Zn(2+)</name>
        <dbReference type="ChEBI" id="CHEBI:29105"/>
        <label>1</label>
    </ligand>
</feature>
<dbReference type="Pfam" id="PF00233">
    <property type="entry name" value="PDEase_I"/>
    <property type="match status" value="1"/>
</dbReference>
<keyword evidence="2 6" id="KW-0479">Metal-binding</keyword>
<dbReference type="SUPFAM" id="SSF55781">
    <property type="entry name" value="GAF domain-like"/>
    <property type="match status" value="1"/>
</dbReference>
<feature type="region of interest" description="Disordered" evidence="8">
    <location>
        <begin position="104"/>
        <end position="132"/>
    </location>
</feature>
<reference evidence="10 11" key="1">
    <citation type="submission" date="2016-08" db="EMBL/GenBank/DDBJ databases">
        <title>Genomes of anaerobic fungi encode conserved fungal cellulosomes for biomass hydrolysis.</title>
        <authorList>
            <consortium name="DOE Joint Genome Institute"/>
            <person name="Haitjema C.H."/>
            <person name="Gilmore S.P."/>
            <person name="Henske J.K."/>
            <person name="Solomon K.V."/>
            <person name="De Groot R."/>
            <person name="Kuo A."/>
            <person name="Mondo S.J."/>
            <person name="Salamov A.A."/>
            <person name="Labutti K."/>
            <person name="Zhao Z."/>
            <person name="Chiniquy J."/>
            <person name="Barry K."/>
            <person name="Brewer H.M."/>
            <person name="Purvine S.O."/>
            <person name="Wright A.T."/>
            <person name="Boxma B."/>
            <person name="Van Alen T."/>
            <person name="Hackstein J.H."/>
            <person name="Baker S.E."/>
            <person name="Grigoriev I.V."/>
            <person name="O'Malley M.A."/>
        </authorList>
    </citation>
    <scope>NUCLEOTIDE SEQUENCE [LARGE SCALE GENOMIC DNA]</scope>
    <source>
        <strain evidence="11">finn</strain>
    </source>
</reference>
<keyword evidence="1" id="KW-0140">cGMP</keyword>
<dbReference type="PROSITE" id="PS00126">
    <property type="entry name" value="PDEASE_I_1"/>
    <property type="match status" value="1"/>
</dbReference>
<dbReference type="GO" id="GO:0007165">
    <property type="term" value="P:signal transduction"/>
    <property type="evidence" value="ECO:0007669"/>
    <property type="project" value="InterPro"/>
</dbReference>
<dbReference type="PRINTS" id="PR00387">
    <property type="entry name" value="PDIESTERASE1"/>
</dbReference>
<feature type="binding site" evidence="5">
    <location>
        <position position="1042"/>
    </location>
    <ligand>
        <name>AMP</name>
        <dbReference type="ChEBI" id="CHEBI:456215"/>
    </ligand>
</feature>
<comment type="cofactor">
    <cofactor evidence="7">
        <name>a divalent metal cation</name>
        <dbReference type="ChEBI" id="CHEBI:60240"/>
    </cofactor>
    <text evidence="7">Binds 2 divalent metal cations per subunit. Site 1 may preferentially bind zinc ions, while site 2 has a preference for magnesium and/or manganese ions.</text>
</comment>
<dbReference type="SMART" id="SM00471">
    <property type="entry name" value="HDc"/>
    <property type="match status" value="1"/>
</dbReference>
<keyword evidence="11" id="KW-1185">Reference proteome</keyword>
<evidence type="ECO:0000256" key="1">
    <source>
        <dbReference type="ARBA" id="ARBA00022535"/>
    </source>
</evidence>
<feature type="binding site" evidence="6">
    <location>
        <position position="927"/>
    </location>
    <ligand>
        <name>Zn(2+)</name>
        <dbReference type="ChEBI" id="CHEBI:29105"/>
        <label>1</label>
    </ligand>
</feature>
<keyword evidence="3 7" id="KW-0378">Hydrolase</keyword>
<dbReference type="Proteomes" id="UP000193719">
    <property type="component" value="Unassembled WGS sequence"/>
</dbReference>
<evidence type="ECO:0000256" key="2">
    <source>
        <dbReference type="ARBA" id="ARBA00022723"/>
    </source>
</evidence>
<feature type="binding site" evidence="5">
    <location>
        <position position="1096"/>
    </location>
    <ligand>
        <name>AMP</name>
        <dbReference type="ChEBI" id="CHEBI:456215"/>
    </ligand>
</feature>
<dbReference type="InterPro" id="IPR003018">
    <property type="entry name" value="GAF"/>
</dbReference>
<dbReference type="SMART" id="SM00065">
    <property type="entry name" value="GAF"/>
    <property type="match status" value="1"/>
</dbReference>
<comment type="similarity">
    <text evidence="7">Belongs to the cyclic nucleotide phosphodiesterase family.</text>
</comment>
<comment type="caution">
    <text evidence="10">The sequence shown here is derived from an EMBL/GenBank/DDBJ whole genome shotgun (WGS) entry which is preliminary data.</text>
</comment>
<dbReference type="EMBL" id="MCFH01000033">
    <property type="protein sequence ID" value="ORX46869.1"/>
    <property type="molecule type" value="Genomic_DNA"/>
</dbReference>
<dbReference type="PANTHER" id="PTHR11347">
    <property type="entry name" value="CYCLIC NUCLEOTIDE PHOSPHODIESTERASE"/>
    <property type="match status" value="1"/>
</dbReference>
<dbReference type="InterPro" id="IPR023174">
    <property type="entry name" value="PDEase_CS"/>
</dbReference>
<dbReference type="InterPro" id="IPR029016">
    <property type="entry name" value="GAF-like_dom_sf"/>
</dbReference>
<dbReference type="EC" id="3.1.4.-" evidence="7"/>
<evidence type="ECO:0000256" key="3">
    <source>
        <dbReference type="ARBA" id="ARBA00022801"/>
    </source>
</evidence>
<dbReference type="InterPro" id="IPR036971">
    <property type="entry name" value="PDEase_catalytic_dom_sf"/>
</dbReference>
<evidence type="ECO:0000259" key="9">
    <source>
        <dbReference type="PROSITE" id="PS51845"/>
    </source>
</evidence>
<name>A0A1Y1V439_9FUNG</name>
<evidence type="ECO:0000256" key="5">
    <source>
        <dbReference type="PIRSR" id="PIRSR623088-2"/>
    </source>
</evidence>
<feature type="binding site" evidence="6">
    <location>
        <position position="927"/>
    </location>
    <ligand>
        <name>Zn(2+)</name>
        <dbReference type="ChEBI" id="CHEBI:29105"/>
        <label>2</label>
    </ligand>
</feature>
<proteinExistence type="inferred from homology"/>
<organism evidence="10 11">
    <name type="scientific">Piromyces finnis</name>
    <dbReference type="NCBI Taxonomy" id="1754191"/>
    <lineage>
        <taxon>Eukaryota</taxon>
        <taxon>Fungi</taxon>
        <taxon>Fungi incertae sedis</taxon>
        <taxon>Chytridiomycota</taxon>
        <taxon>Chytridiomycota incertae sedis</taxon>
        <taxon>Neocallimastigomycetes</taxon>
        <taxon>Neocallimastigales</taxon>
        <taxon>Neocallimastigaceae</taxon>
        <taxon>Piromyces</taxon>
    </lineage>
</organism>
<sequence>MASHVLLKKKNRLDSISLKKRHYPINYDLKEFEGKVYSSPNLSFNRSAERYNQNRRCDFIINGEDEFFSILNDSYTQINTSFERLLSKMLNSVNAEAASFSLIKPIPNSNQNNNKDNQPSNNNNAKLTRSNNFSISNSSLGSNLYNDKNDNLLLNKNTYKLELTTFITRNENNKNEVLKSENKAYKTYKNVKVKKIEKNLSINLSEIQYFCCEVAQRNKVIIENNPDIINQRSWLDINGNTRSVEATNQSYISTINLFSNFESNSNYQDDKNSLFKSGYSIDNLNDEEIFSKDPEITIKKRFSYKSEYSFNNLRDVESVNETNIKNFIGIPVSCCADRKLVPWMNDKCYNNNVIGVICLYNKHTSVNDNNSCSSSECKNSFSNMKDIFNSINSIDNDNNTLSKNDDESVKEFTNGDYEKLKKYLKIMGSIIQNNYLYSTYYTYKTDIDERYQKFILSEKEIENEVKDDSNIDSLIESIKKETQKTCESNEKCEKQVLNIVNKAFKNDEGRVIMKDDSIEHLIQKTQNNITSSILKNEIEQKLIQLKKENLYYREIQKELVEKIKEISDKNNILTDQVSRHTVIIQLVNILQSLFGELDYYTLLRKVVVSAQELVGSDQASLYMVQDNDTLKYVNFDSKEENKFEDISINNGGLIGYVAQTGELLNIADAYLDKNYNGTIDKENKYRTKSVMVVPIFRSSQIVDGSSESNFFSNYNGGFYIPDMSENQNSTKKVISVLKLVNKLGEDGEVIDFSDFDVVVIQSFAVYCALSLERAILLERNQKQKMLMDVNVEMIAYHMTTLPEDVEIFYNKYLSSPESNIINPEVYQNWLFDTHKIKDQNEELILTIYSIFQEFKFTETFQIPEKLLIQFLMTVHKNYRTNVKYHNFSHASAVTHTLYLLLKYGGLQELINDQFDILVMLVSCICHDIDHRGTNNQFQVSAKTMLSIESSDSTMERHHFNHTINILSLPDHNIFKNLSKEDYKRALNIMESCIISTDLSIYFKNLKHINELGDRFMNGEDLDLENNKRNLELLHGIIMTSCDLGSMIKPFEDTKQIAEDVLIESFEQGKKEKELGLQFTSALVDRASTEKEIPKVQYEFFNNVIEPAALALVKFLPKAQPYLDGVQKNKECWKELMEKKIEYTIGSYNYSS</sequence>
<feature type="binding site" evidence="6">
    <location>
        <position position="1042"/>
    </location>
    <ligand>
        <name>Zn(2+)</name>
        <dbReference type="ChEBI" id="CHEBI:29105"/>
        <label>1</label>
    </ligand>
</feature>
<gene>
    <name evidence="10" type="ORF">BCR36DRAFT_331038</name>
</gene>
<feature type="binding site" evidence="5">
    <location>
        <position position="927"/>
    </location>
    <ligand>
        <name>AMP</name>
        <dbReference type="ChEBI" id="CHEBI:456215"/>
    </ligand>
</feature>
<dbReference type="SUPFAM" id="SSF109604">
    <property type="entry name" value="HD-domain/PDEase-like"/>
    <property type="match status" value="1"/>
</dbReference>
<evidence type="ECO:0000256" key="4">
    <source>
        <dbReference type="PIRSR" id="PIRSR623088-1"/>
    </source>
</evidence>
<feature type="domain" description="PDEase" evidence="9">
    <location>
        <begin position="805"/>
        <end position="1139"/>
    </location>
</feature>
<protein>
    <recommendedName>
        <fullName evidence="7">Phosphodiesterase</fullName>
        <ecNumber evidence="7">3.1.4.-</ecNumber>
    </recommendedName>
</protein>
<feature type="compositionally biased region" description="Low complexity" evidence="8">
    <location>
        <begin position="104"/>
        <end position="124"/>
    </location>
</feature>
<dbReference type="Pfam" id="PF01590">
    <property type="entry name" value="GAF"/>
    <property type="match status" value="1"/>
</dbReference>
<feature type="binding site" evidence="5">
    <location>
        <begin position="885"/>
        <end position="889"/>
    </location>
    <ligand>
        <name>AMP</name>
        <dbReference type="ChEBI" id="CHEBI:456215"/>
    </ligand>
</feature>
<evidence type="ECO:0000313" key="11">
    <source>
        <dbReference type="Proteomes" id="UP000193719"/>
    </source>
</evidence>
<accession>A0A1Y1V439</accession>